<dbReference type="AlphaFoldDB" id="A0A7J5UTH5"/>
<dbReference type="GO" id="GO:0003677">
    <property type="term" value="F:DNA binding"/>
    <property type="evidence" value="ECO:0007669"/>
    <property type="project" value="UniProtKB-KW"/>
</dbReference>
<dbReference type="InterPro" id="IPR029016">
    <property type="entry name" value="GAF-like_dom_sf"/>
</dbReference>
<evidence type="ECO:0000259" key="4">
    <source>
        <dbReference type="PROSITE" id="PS51077"/>
    </source>
</evidence>
<dbReference type="InterPro" id="IPR036388">
    <property type="entry name" value="WH-like_DNA-bd_sf"/>
</dbReference>
<gene>
    <name evidence="6" type="ORF">GB883_02795</name>
</gene>
<organism evidence="6 7">
    <name type="scientific">Georgenia thermotolerans</name>
    <dbReference type="NCBI Taxonomy" id="527326"/>
    <lineage>
        <taxon>Bacteria</taxon>
        <taxon>Bacillati</taxon>
        <taxon>Actinomycetota</taxon>
        <taxon>Actinomycetes</taxon>
        <taxon>Micrococcales</taxon>
        <taxon>Bogoriellaceae</taxon>
        <taxon>Georgenia</taxon>
    </lineage>
</organism>
<dbReference type="OrthoDB" id="4068713at2"/>
<protein>
    <submittedName>
        <fullName evidence="6">Helix-turn-helix domain-containing protein</fullName>
    </submittedName>
</protein>
<evidence type="ECO:0000313" key="7">
    <source>
        <dbReference type="Proteomes" id="UP000451860"/>
    </source>
</evidence>
<proteinExistence type="predicted"/>
<evidence type="ECO:0000259" key="5">
    <source>
        <dbReference type="PROSITE" id="PS51078"/>
    </source>
</evidence>
<dbReference type="SUPFAM" id="SSF46785">
    <property type="entry name" value="Winged helix' DNA-binding domain"/>
    <property type="match status" value="1"/>
</dbReference>
<evidence type="ECO:0000256" key="1">
    <source>
        <dbReference type="ARBA" id="ARBA00023015"/>
    </source>
</evidence>
<dbReference type="InterPro" id="IPR050707">
    <property type="entry name" value="HTH_MetabolicPath_Reg"/>
</dbReference>
<dbReference type="Proteomes" id="UP000451860">
    <property type="component" value="Unassembled WGS sequence"/>
</dbReference>
<keyword evidence="3" id="KW-0804">Transcription</keyword>
<dbReference type="GO" id="GO:0003700">
    <property type="term" value="F:DNA-binding transcription factor activity"/>
    <property type="evidence" value="ECO:0007669"/>
    <property type="project" value="TreeGrafter"/>
</dbReference>
<dbReference type="PANTHER" id="PTHR30136:SF24">
    <property type="entry name" value="HTH-TYPE TRANSCRIPTIONAL REPRESSOR ALLR"/>
    <property type="match status" value="1"/>
</dbReference>
<accession>A0A7J5UTH5</accession>
<dbReference type="InterPro" id="IPR036390">
    <property type="entry name" value="WH_DNA-bd_sf"/>
</dbReference>
<dbReference type="EMBL" id="WHJE01000007">
    <property type="protein sequence ID" value="KAE8765594.1"/>
    <property type="molecule type" value="Genomic_DNA"/>
</dbReference>
<dbReference type="PANTHER" id="PTHR30136">
    <property type="entry name" value="HELIX-TURN-HELIX TRANSCRIPTIONAL REGULATOR, ICLR FAMILY"/>
    <property type="match status" value="1"/>
</dbReference>
<keyword evidence="7" id="KW-1185">Reference proteome</keyword>
<dbReference type="InterPro" id="IPR005471">
    <property type="entry name" value="Tscrpt_reg_IclR_N"/>
</dbReference>
<dbReference type="Pfam" id="PF09339">
    <property type="entry name" value="HTH_IclR"/>
    <property type="match status" value="1"/>
</dbReference>
<evidence type="ECO:0000256" key="2">
    <source>
        <dbReference type="ARBA" id="ARBA00023125"/>
    </source>
</evidence>
<dbReference type="PROSITE" id="PS51078">
    <property type="entry name" value="ICLR_ED"/>
    <property type="match status" value="1"/>
</dbReference>
<dbReference type="SUPFAM" id="SSF55781">
    <property type="entry name" value="GAF domain-like"/>
    <property type="match status" value="1"/>
</dbReference>
<sequence length="265" mass="28721">MLVRSTERHEAFAPVSVVGRISVILDVFADEPRLSVSELARRSGLPKSTVFRMSKELVRHGFLEHQGADLALGLRFFELGTKASRPLNLRRLTYARMEDLRRQTGHTVHLAVLDGSDVVYVEILRSHTAPKMPSRVGGRVPAYATGLGKALLAFARPVDAEAVIARGLRSIGPRTIVDPDTLRAELERTRRVGLATEREESAPGVTCVAAPVTLEGTRDPVAAISVSGWVGELDTNTCSALLTTAVNALRSDARRLPASLRSLTS</sequence>
<keyword evidence="1" id="KW-0805">Transcription regulation</keyword>
<dbReference type="GO" id="GO:0045892">
    <property type="term" value="P:negative regulation of DNA-templated transcription"/>
    <property type="evidence" value="ECO:0007669"/>
    <property type="project" value="TreeGrafter"/>
</dbReference>
<dbReference type="SMART" id="SM00346">
    <property type="entry name" value="HTH_ICLR"/>
    <property type="match status" value="1"/>
</dbReference>
<dbReference type="PROSITE" id="PS51077">
    <property type="entry name" value="HTH_ICLR"/>
    <property type="match status" value="1"/>
</dbReference>
<reference evidence="6 7" key="1">
    <citation type="submission" date="2019-10" db="EMBL/GenBank/DDBJ databases">
        <title>Georgenia wutianyii sp. nov. and Georgenia yuyongxinii sp. nov. isolated from plateau pika (Ochotona curzoniae) in the Qinghai-Tibet plateau of China.</title>
        <authorList>
            <person name="Tian Z."/>
        </authorList>
    </citation>
    <scope>NUCLEOTIDE SEQUENCE [LARGE SCALE GENOMIC DNA]</scope>
    <source>
        <strain evidence="6 7">DSM 21501</strain>
    </source>
</reference>
<dbReference type="InterPro" id="IPR014757">
    <property type="entry name" value="Tscrpt_reg_IclR_C"/>
</dbReference>
<feature type="domain" description="HTH iclR-type" evidence="4">
    <location>
        <begin position="15"/>
        <end position="81"/>
    </location>
</feature>
<feature type="domain" description="IclR-ED" evidence="5">
    <location>
        <begin position="75"/>
        <end position="262"/>
    </location>
</feature>
<comment type="caution">
    <text evidence="6">The sequence shown here is derived from an EMBL/GenBank/DDBJ whole genome shotgun (WGS) entry which is preliminary data.</text>
</comment>
<dbReference type="Gene3D" id="1.10.10.10">
    <property type="entry name" value="Winged helix-like DNA-binding domain superfamily/Winged helix DNA-binding domain"/>
    <property type="match status" value="1"/>
</dbReference>
<dbReference type="Pfam" id="PF01614">
    <property type="entry name" value="IclR_C"/>
    <property type="match status" value="1"/>
</dbReference>
<dbReference type="Gene3D" id="3.30.450.40">
    <property type="match status" value="1"/>
</dbReference>
<evidence type="ECO:0000256" key="3">
    <source>
        <dbReference type="ARBA" id="ARBA00023163"/>
    </source>
</evidence>
<name>A0A7J5UTH5_9MICO</name>
<keyword evidence="2" id="KW-0238">DNA-binding</keyword>
<evidence type="ECO:0000313" key="6">
    <source>
        <dbReference type="EMBL" id="KAE8765594.1"/>
    </source>
</evidence>